<dbReference type="EMBL" id="AGAZ01000074">
    <property type="protein sequence ID" value="EGZ44415.1"/>
    <property type="molecule type" value="Genomic_DNA"/>
</dbReference>
<feature type="transmembrane region" description="Helical" evidence="1">
    <location>
        <begin position="123"/>
        <end position="144"/>
    </location>
</feature>
<reference evidence="2 3" key="1">
    <citation type="submission" date="2011-06" db="EMBL/GenBank/DDBJ databases">
        <authorList>
            <person name="Muzny D."/>
            <person name="Qin X."/>
            <person name="Deng J."/>
            <person name="Jiang H."/>
            <person name="Liu Y."/>
            <person name="Qu J."/>
            <person name="Song X.-Z."/>
            <person name="Zhang L."/>
            <person name="Thornton R."/>
            <person name="Coyle M."/>
            <person name="Francisco L."/>
            <person name="Jackson L."/>
            <person name="Javaid M."/>
            <person name="Korchina V."/>
            <person name="Kovar C."/>
            <person name="Mata R."/>
            <person name="Mathew T."/>
            <person name="Ngo R."/>
            <person name="Nguyen L."/>
            <person name="Nguyen N."/>
            <person name="Okwuonu G."/>
            <person name="Ongeri F."/>
            <person name="Pham C."/>
            <person name="Simmons D."/>
            <person name="Wilczek-Boney K."/>
            <person name="Hale W."/>
            <person name="Jakkamsetti A."/>
            <person name="Pham P."/>
            <person name="Ruth R."/>
            <person name="San Lucas F."/>
            <person name="Warren J."/>
            <person name="Zhang J."/>
            <person name="Zhao Z."/>
            <person name="Zhou C."/>
            <person name="Zhu D."/>
            <person name="Lee S."/>
            <person name="Bess C."/>
            <person name="Blankenburg K."/>
            <person name="Forbes L."/>
            <person name="Fu Q."/>
            <person name="Gubbala S."/>
            <person name="Hirani K."/>
            <person name="Jayaseelan J.C."/>
            <person name="Lara F."/>
            <person name="Munidasa M."/>
            <person name="Palculict T."/>
            <person name="Patil S."/>
            <person name="Pu L.-L."/>
            <person name="Saada N."/>
            <person name="Tang L."/>
            <person name="Weissenberger G."/>
            <person name="Zhu Y."/>
            <person name="Hemphill L."/>
            <person name="Shang Y."/>
            <person name="Youmans B."/>
            <person name="Ayvaz T."/>
            <person name="Ross M."/>
            <person name="Santibanez J."/>
            <person name="Aqrawi P."/>
            <person name="Gross S."/>
            <person name="Joshi V."/>
            <person name="Fowler G."/>
            <person name="Nazareth L."/>
            <person name="Reid J."/>
            <person name="Worley K."/>
            <person name="Petrosino J."/>
            <person name="Highlander S."/>
            <person name="Gibbs R."/>
        </authorList>
    </citation>
    <scope>NUCLEOTIDE SEQUENCE [LARGE SCALE GENOMIC DNA]</scope>
    <source>
        <strain evidence="2 3">9715</strain>
    </source>
</reference>
<organism evidence="2 3">
    <name type="scientific">Neisseria wadsworthii 9715</name>
    <dbReference type="NCBI Taxonomy" id="1030841"/>
    <lineage>
        <taxon>Bacteria</taxon>
        <taxon>Pseudomonadati</taxon>
        <taxon>Pseudomonadota</taxon>
        <taxon>Betaproteobacteria</taxon>
        <taxon>Neisseriales</taxon>
        <taxon>Neisseriaceae</taxon>
        <taxon>Neisseria</taxon>
    </lineage>
</organism>
<dbReference type="HOGENOM" id="CLU_1676011_0_0_4"/>
<feature type="transmembrane region" description="Helical" evidence="1">
    <location>
        <begin position="63"/>
        <end position="83"/>
    </location>
</feature>
<keyword evidence="1" id="KW-0812">Transmembrane</keyword>
<dbReference type="STRING" id="1030841.HMPREF9370_2263"/>
<keyword evidence="1" id="KW-1133">Transmembrane helix</keyword>
<evidence type="ECO:0000313" key="2">
    <source>
        <dbReference type="EMBL" id="EGZ44415.1"/>
    </source>
</evidence>
<keyword evidence="1" id="KW-0472">Membrane</keyword>
<comment type="caution">
    <text evidence="2">The sequence shown here is derived from an EMBL/GenBank/DDBJ whole genome shotgun (WGS) entry which is preliminary data.</text>
</comment>
<keyword evidence="3" id="KW-1185">Reference proteome</keyword>
<evidence type="ECO:0000256" key="1">
    <source>
        <dbReference type="SAM" id="Phobius"/>
    </source>
</evidence>
<feature type="transmembrane region" description="Helical" evidence="1">
    <location>
        <begin position="95"/>
        <end position="117"/>
    </location>
</feature>
<evidence type="ECO:0000313" key="3">
    <source>
        <dbReference type="Proteomes" id="UP000005336"/>
    </source>
</evidence>
<dbReference type="Proteomes" id="UP000005336">
    <property type="component" value="Unassembled WGS sequence"/>
</dbReference>
<proteinExistence type="predicted"/>
<accession>G4CT53</accession>
<name>G4CT53_9NEIS</name>
<feature type="transmembrane region" description="Helical" evidence="1">
    <location>
        <begin position="32"/>
        <end position="51"/>
    </location>
</feature>
<dbReference type="OrthoDB" id="8606143at2"/>
<dbReference type="AlphaFoldDB" id="G4CT53"/>
<dbReference type="PATRIC" id="fig|1030841.3.peg.2250"/>
<dbReference type="RefSeq" id="WP_009117403.1">
    <property type="nucleotide sequence ID" value="NZ_JH165159.1"/>
</dbReference>
<sequence length="157" mass="18364">MCLSEYFRQAFVLIMIEYRKIDRLYMMNRLKLLLPIFILHVIPIAVVWGVAKFMNLFRSPGDYLMVAYASGGFLTSIYSLIWLVWNPKVNVRNYWLLNIGAWLFYSVVVTIGLYVFGDMVAPDLGFLFGSTFALLWLPVSYVFWLRKGHKKIDGAWE</sequence>
<gene>
    <name evidence="2" type="ORF">HMPREF9370_2263</name>
</gene>
<protein>
    <submittedName>
        <fullName evidence="2">Uncharacterized protein</fullName>
    </submittedName>
</protein>